<gene>
    <name evidence="1" type="ORF">clas68</name>
</gene>
<protein>
    <submittedName>
        <fullName evidence="1">Clas68</fullName>
    </submittedName>
</protein>
<evidence type="ECO:0000313" key="2">
    <source>
        <dbReference type="Proteomes" id="UP000232791"/>
    </source>
</evidence>
<organism evidence="1 2">
    <name type="scientific">Clostera anastomosis granulovirus B</name>
    <dbReference type="NCBI Taxonomy" id="1986290"/>
    <lineage>
        <taxon>Viruses</taxon>
        <taxon>Viruses incertae sedis</taxon>
        <taxon>Naldaviricetes</taxon>
        <taxon>Lefavirales</taxon>
        <taxon>Baculoviridae</taxon>
        <taxon>Betabaculovirus</taxon>
        <taxon>Betabaculovirus alterclanastomosis</taxon>
    </lineage>
</organism>
<dbReference type="OrthoDB" id="23066at10239"/>
<dbReference type="EMBL" id="KR091910">
    <property type="protein sequence ID" value="AKS25411.1"/>
    <property type="molecule type" value="Genomic_DNA"/>
</dbReference>
<dbReference type="Proteomes" id="UP000232791">
    <property type="component" value="Segment"/>
</dbReference>
<reference evidence="1 2" key="1">
    <citation type="journal article" date="2015" name="PLoS ONE">
        <title>The Complete Genome of a New Betabaculovirus from Clostera anastomosis.</title>
        <authorList>
            <person name="Yin F."/>
            <person name="Zhu Z."/>
            <person name="Liu X."/>
            <person name="Hou D."/>
            <person name="Wang J."/>
            <person name="Zhang L."/>
            <person name="Wang M."/>
            <person name="Kou Z."/>
            <person name="Wang H."/>
            <person name="Deng F."/>
            <person name="Hu Z."/>
        </authorList>
    </citation>
    <scope>NUCLEOTIDE SEQUENCE [LARGE SCALE GENOMIC DNA]</scope>
    <source>
        <strain evidence="1 2">ClasGV-B</strain>
    </source>
</reference>
<accession>A0A0K0WS89</accession>
<evidence type="ECO:0000313" key="1">
    <source>
        <dbReference type="EMBL" id="AKS25411.1"/>
    </source>
</evidence>
<proteinExistence type="predicted"/>
<keyword evidence="2" id="KW-1185">Reference proteome</keyword>
<sequence length="204" mass="23604">MLTTDINAVCDLLTSITDDALIYDANKTATLRALKHLWCHSKCYNYNLLQHFVNMLDENELPHFVNGVTNTHNDNNTDTNSKPMWVFDNAHIFNTHKTRTPDLFIWLQNYCTTTPTNNNNNTTHKYTVDDVINVLGKYCVASTCSTLIRIVGVVFVQKSRHEFFVTLRAQLLNANILHLPPLRNDTCYRFTQFVQKIRDTVQIH</sequence>
<name>A0A0K0WS89_9BBAC</name>